<evidence type="ECO:0000313" key="3">
    <source>
        <dbReference type="Proteomes" id="UP000092154"/>
    </source>
</evidence>
<name>A0A1B7MET3_9AGAM</name>
<dbReference type="Proteomes" id="UP000092154">
    <property type="component" value="Unassembled WGS sequence"/>
</dbReference>
<dbReference type="AlphaFoldDB" id="A0A1B7MET3"/>
<keyword evidence="1" id="KW-0472">Membrane</keyword>
<feature type="transmembrane region" description="Helical" evidence="1">
    <location>
        <begin position="12"/>
        <end position="36"/>
    </location>
</feature>
<proteinExistence type="predicted"/>
<keyword evidence="3" id="KW-1185">Reference proteome</keyword>
<keyword evidence="1" id="KW-0812">Transmembrane</keyword>
<protein>
    <submittedName>
        <fullName evidence="2">Uncharacterized protein</fullName>
    </submittedName>
</protein>
<keyword evidence="1" id="KW-1133">Transmembrane helix</keyword>
<dbReference type="InParanoid" id="A0A1B7MET3"/>
<evidence type="ECO:0000313" key="2">
    <source>
        <dbReference type="EMBL" id="OAX31113.1"/>
    </source>
</evidence>
<evidence type="ECO:0000256" key="1">
    <source>
        <dbReference type="SAM" id="Phobius"/>
    </source>
</evidence>
<sequence length="65" mass="7358">MSSLPLLITFSHSLVCSFFHCLILSFSRFLIFSFSFFKTFLPSTLEPPAPALVISSVIILTQFLR</sequence>
<organism evidence="2 3">
    <name type="scientific">Rhizopogon vinicolor AM-OR11-026</name>
    <dbReference type="NCBI Taxonomy" id="1314800"/>
    <lineage>
        <taxon>Eukaryota</taxon>
        <taxon>Fungi</taxon>
        <taxon>Dikarya</taxon>
        <taxon>Basidiomycota</taxon>
        <taxon>Agaricomycotina</taxon>
        <taxon>Agaricomycetes</taxon>
        <taxon>Agaricomycetidae</taxon>
        <taxon>Boletales</taxon>
        <taxon>Suillineae</taxon>
        <taxon>Rhizopogonaceae</taxon>
        <taxon>Rhizopogon</taxon>
    </lineage>
</organism>
<dbReference type="EMBL" id="KV449592">
    <property type="protein sequence ID" value="OAX31113.1"/>
    <property type="molecule type" value="Genomic_DNA"/>
</dbReference>
<accession>A0A1B7MET3</accession>
<gene>
    <name evidence="2" type="ORF">K503DRAFT_806364</name>
</gene>
<reference evidence="2 3" key="1">
    <citation type="submission" date="2016-06" db="EMBL/GenBank/DDBJ databases">
        <title>Comparative genomics of the ectomycorrhizal sister species Rhizopogon vinicolor and Rhizopogon vesiculosus (Basidiomycota: Boletales) reveals a divergence of the mating type B locus.</title>
        <authorList>
            <consortium name="DOE Joint Genome Institute"/>
            <person name="Mujic A.B."/>
            <person name="Kuo A."/>
            <person name="Tritt A."/>
            <person name="Lipzen A."/>
            <person name="Chen C."/>
            <person name="Johnson J."/>
            <person name="Sharma A."/>
            <person name="Barry K."/>
            <person name="Grigoriev I.V."/>
            <person name="Spatafora J.W."/>
        </authorList>
    </citation>
    <scope>NUCLEOTIDE SEQUENCE [LARGE SCALE GENOMIC DNA]</scope>
    <source>
        <strain evidence="2 3">AM-OR11-026</strain>
    </source>
</reference>